<evidence type="ECO:0000313" key="1">
    <source>
        <dbReference type="EMBL" id="GAH05149.1"/>
    </source>
</evidence>
<accession>X1DJF6</accession>
<comment type="caution">
    <text evidence="1">The sequence shown here is derived from an EMBL/GenBank/DDBJ whole genome shotgun (WGS) entry which is preliminary data.</text>
</comment>
<organism evidence="1">
    <name type="scientific">marine sediment metagenome</name>
    <dbReference type="NCBI Taxonomy" id="412755"/>
    <lineage>
        <taxon>unclassified sequences</taxon>
        <taxon>metagenomes</taxon>
        <taxon>ecological metagenomes</taxon>
    </lineage>
</organism>
<dbReference type="AlphaFoldDB" id="X1DJF6"/>
<dbReference type="EMBL" id="BART01020673">
    <property type="protein sequence ID" value="GAH05149.1"/>
    <property type="molecule type" value="Genomic_DNA"/>
</dbReference>
<proteinExistence type="predicted"/>
<name>X1DJF6_9ZZZZ</name>
<feature type="non-terminal residue" evidence="1">
    <location>
        <position position="46"/>
    </location>
</feature>
<gene>
    <name evidence="1" type="ORF">S01H4_38345</name>
</gene>
<sequence>MSLSGRTAGSDVIFTRQLAVRVFEIFGLTIASVGWTAAAVKGPELT</sequence>
<protein>
    <submittedName>
        <fullName evidence="1">Uncharacterized protein</fullName>
    </submittedName>
</protein>
<reference evidence="1" key="1">
    <citation type="journal article" date="2014" name="Front. Microbiol.">
        <title>High frequency of phylogenetically diverse reductive dehalogenase-homologous genes in deep subseafloor sedimentary metagenomes.</title>
        <authorList>
            <person name="Kawai M."/>
            <person name="Futagami T."/>
            <person name="Toyoda A."/>
            <person name="Takaki Y."/>
            <person name="Nishi S."/>
            <person name="Hori S."/>
            <person name="Arai W."/>
            <person name="Tsubouchi T."/>
            <person name="Morono Y."/>
            <person name="Uchiyama I."/>
            <person name="Ito T."/>
            <person name="Fujiyama A."/>
            <person name="Inagaki F."/>
            <person name="Takami H."/>
        </authorList>
    </citation>
    <scope>NUCLEOTIDE SEQUENCE</scope>
    <source>
        <strain evidence="1">Expedition CK06-06</strain>
    </source>
</reference>